<dbReference type="AlphaFoldDB" id="A0A1C4YTC1"/>
<keyword evidence="3" id="KW-1185">Reference proteome</keyword>
<sequence length="263" mass="28203">MLDPADPQLVVDSRTLHFSWLPADPDAVAALVPPGLRPRPDRQVFMNQYVVEDAAQTSGFGAYTLTYLGVALAGVDAPDGKTPGGWWTHYVTSSPRVRDYAAARGAPAVLGRTTLRLRGDLLVADTEVGGLPLIRTRARVGQTGHEVRAGHHRYFTIRDGELVSGIYPYVSEPVSPFEIESVEFFDPAHPSYALRPENPLLIVGGFYAPRTSFAYPGGLTRYSPPPPATSATAPTRPASCGPTAPEAHQVPFRRACSGLPSGS</sequence>
<dbReference type="Gene3D" id="2.40.400.10">
    <property type="entry name" value="Acetoacetate decarboxylase-like"/>
    <property type="match status" value="1"/>
</dbReference>
<organism evidence="2 3">
    <name type="scientific">Micromonospora matsumotoense</name>
    <dbReference type="NCBI Taxonomy" id="121616"/>
    <lineage>
        <taxon>Bacteria</taxon>
        <taxon>Bacillati</taxon>
        <taxon>Actinomycetota</taxon>
        <taxon>Actinomycetes</taxon>
        <taxon>Micromonosporales</taxon>
        <taxon>Micromonosporaceae</taxon>
        <taxon>Micromonospora</taxon>
    </lineage>
</organism>
<feature type="compositionally biased region" description="Low complexity" evidence="1">
    <location>
        <begin position="229"/>
        <end position="239"/>
    </location>
</feature>
<proteinExistence type="predicted"/>
<dbReference type="EMBL" id="FMCU01000007">
    <property type="protein sequence ID" value="SCF24032.1"/>
    <property type="molecule type" value="Genomic_DNA"/>
</dbReference>
<protein>
    <recommendedName>
        <fullName evidence="4">Acetoacetate decarboxylase (ADC)</fullName>
    </recommendedName>
</protein>
<gene>
    <name evidence="2" type="ORF">GA0070216_107138</name>
</gene>
<accession>A0A1C4YTC1</accession>
<evidence type="ECO:0008006" key="4">
    <source>
        <dbReference type="Google" id="ProtNLM"/>
    </source>
</evidence>
<dbReference type="Proteomes" id="UP000198797">
    <property type="component" value="Unassembled WGS sequence"/>
</dbReference>
<reference evidence="3" key="1">
    <citation type="submission" date="2016-06" db="EMBL/GenBank/DDBJ databases">
        <authorList>
            <person name="Varghese N."/>
            <person name="Submissions Spin"/>
        </authorList>
    </citation>
    <scope>NUCLEOTIDE SEQUENCE [LARGE SCALE GENOMIC DNA]</scope>
    <source>
        <strain evidence="3">DSM 44100</strain>
    </source>
</reference>
<dbReference type="SUPFAM" id="SSF160104">
    <property type="entry name" value="Acetoacetate decarboxylase-like"/>
    <property type="match status" value="1"/>
</dbReference>
<dbReference type="OrthoDB" id="4563865at2"/>
<dbReference type="InterPro" id="IPR023375">
    <property type="entry name" value="ADC_dom_sf"/>
</dbReference>
<dbReference type="RefSeq" id="WP_091246556.1">
    <property type="nucleotide sequence ID" value="NZ_CP192025.1"/>
</dbReference>
<name>A0A1C4YTC1_9ACTN</name>
<evidence type="ECO:0000256" key="1">
    <source>
        <dbReference type="SAM" id="MobiDB-lite"/>
    </source>
</evidence>
<feature type="region of interest" description="Disordered" evidence="1">
    <location>
        <begin position="218"/>
        <end position="247"/>
    </location>
</feature>
<evidence type="ECO:0000313" key="3">
    <source>
        <dbReference type="Proteomes" id="UP000198797"/>
    </source>
</evidence>
<evidence type="ECO:0000313" key="2">
    <source>
        <dbReference type="EMBL" id="SCF24032.1"/>
    </source>
</evidence>